<keyword evidence="2" id="KW-1185">Reference proteome</keyword>
<reference evidence="2" key="1">
    <citation type="submission" date="2010-08" db="EMBL/GenBank/DDBJ databases">
        <authorList>
            <consortium name="Caenorhabditis japonica Sequencing Consortium"/>
            <person name="Wilson R.K."/>
        </authorList>
    </citation>
    <scope>NUCLEOTIDE SEQUENCE [LARGE SCALE GENOMIC DNA]</scope>
    <source>
        <strain evidence="2">DF5081</strain>
    </source>
</reference>
<reference evidence="1" key="2">
    <citation type="submission" date="2022-06" db="UniProtKB">
        <authorList>
            <consortium name="EnsemblMetazoa"/>
        </authorList>
    </citation>
    <scope>IDENTIFICATION</scope>
    <source>
        <strain evidence="1">DF5081</strain>
    </source>
</reference>
<dbReference type="Proteomes" id="UP000005237">
    <property type="component" value="Unassembled WGS sequence"/>
</dbReference>
<dbReference type="EnsemblMetazoa" id="CJA20349.1">
    <property type="protein sequence ID" value="CJA20349.1"/>
    <property type="gene ID" value="WBGene00175921"/>
</dbReference>
<organism evidence="1 2">
    <name type="scientific">Caenorhabditis japonica</name>
    <dbReference type="NCBI Taxonomy" id="281687"/>
    <lineage>
        <taxon>Eukaryota</taxon>
        <taxon>Metazoa</taxon>
        <taxon>Ecdysozoa</taxon>
        <taxon>Nematoda</taxon>
        <taxon>Chromadorea</taxon>
        <taxon>Rhabditida</taxon>
        <taxon>Rhabditina</taxon>
        <taxon>Rhabditomorpha</taxon>
        <taxon>Rhabditoidea</taxon>
        <taxon>Rhabditidae</taxon>
        <taxon>Peloderinae</taxon>
        <taxon>Caenorhabditis</taxon>
    </lineage>
</organism>
<sequence length="83" mass="9433">MAVSSLPSSLIISDIMDSRKWAESWKLVYKTGGAVDIHGCNPTELMVKKVPLSRVPSNGEKRIIQRNVEDRRRGFRRSITSLY</sequence>
<evidence type="ECO:0000313" key="1">
    <source>
        <dbReference type="EnsemblMetazoa" id="CJA20349.1"/>
    </source>
</evidence>
<proteinExistence type="predicted"/>
<evidence type="ECO:0000313" key="2">
    <source>
        <dbReference type="Proteomes" id="UP000005237"/>
    </source>
</evidence>
<dbReference type="AlphaFoldDB" id="A0A8R1E5W7"/>
<protein>
    <submittedName>
        <fullName evidence="1">Uncharacterized protein</fullName>
    </submittedName>
</protein>
<accession>A0A8R1E5W7</accession>
<name>A0A8R1E5W7_CAEJA</name>